<comment type="caution">
    <text evidence="2">The sequence shown here is derived from an EMBL/GenBank/DDBJ whole genome shotgun (WGS) entry which is preliminary data.</text>
</comment>
<dbReference type="EMBL" id="JSAB01000164">
    <property type="protein sequence ID" value="RNF29817.1"/>
    <property type="molecule type" value="Genomic_DNA"/>
</dbReference>
<keyword evidence="1" id="KW-0472">Membrane</keyword>
<keyword evidence="1" id="KW-1133">Transmembrane helix</keyword>
<evidence type="ECO:0000256" key="1">
    <source>
        <dbReference type="SAM" id="Phobius"/>
    </source>
</evidence>
<proteinExistence type="predicted"/>
<dbReference type="RefSeq" id="WP_123070468.1">
    <property type="nucleotide sequence ID" value="NZ_JSAB01000164.1"/>
</dbReference>
<organism evidence="2 3">
    <name type="scientific">Massilia aurea</name>
    <dbReference type="NCBI Taxonomy" id="373040"/>
    <lineage>
        <taxon>Bacteria</taxon>
        <taxon>Pseudomonadati</taxon>
        <taxon>Pseudomonadota</taxon>
        <taxon>Betaproteobacteria</taxon>
        <taxon>Burkholderiales</taxon>
        <taxon>Oxalobacteraceae</taxon>
        <taxon>Telluria group</taxon>
        <taxon>Massilia</taxon>
    </lineage>
</organism>
<gene>
    <name evidence="2" type="ORF">NM04_15900</name>
</gene>
<keyword evidence="3" id="KW-1185">Reference proteome</keyword>
<feature type="transmembrane region" description="Helical" evidence="1">
    <location>
        <begin position="103"/>
        <end position="120"/>
    </location>
</feature>
<dbReference type="OrthoDB" id="8756928at2"/>
<protein>
    <recommendedName>
        <fullName evidence="4">Transmembrane protein</fullName>
    </recommendedName>
</protein>
<evidence type="ECO:0000313" key="2">
    <source>
        <dbReference type="EMBL" id="RNF29817.1"/>
    </source>
</evidence>
<accession>A0A422QIL6</accession>
<feature type="transmembrane region" description="Helical" evidence="1">
    <location>
        <begin position="39"/>
        <end position="60"/>
    </location>
</feature>
<reference evidence="2" key="1">
    <citation type="submission" date="2014-10" db="EMBL/GenBank/DDBJ databases">
        <title>Massilia sp. genome.</title>
        <authorList>
            <person name="Xu B."/>
            <person name="Dai L."/>
            <person name="Huang Z."/>
        </authorList>
    </citation>
    <scope>NUCLEOTIDE SEQUENCE [LARGE SCALE GENOMIC DNA]</scope>
    <source>
        <strain evidence="2">CFS-1</strain>
    </source>
</reference>
<name>A0A422QIL6_9BURK</name>
<sequence>MKQVRLLEFAIASLPIFRSTDILRFLITAAIGRPRLTAAVALFLLAALAGTMTYTGFLVIGVVADYLGTGRIAAGLLLGILFARFPWISQGKLRIVGLLPKPVRRPLIVSILALGLFTFVARGDYVPALFTGVATAFVLAYPWLRRAIVDRMSSSVFTFAGQKRPERTDDTVIEGEFRERKE</sequence>
<feature type="transmembrane region" description="Helical" evidence="1">
    <location>
        <begin position="126"/>
        <end position="144"/>
    </location>
</feature>
<feature type="transmembrane region" description="Helical" evidence="1">
    <location>
        <begin position="66"/>
        <end position="83"/>
    </location>
</feature>
<dbReference type="Proteomes" id="UP000283254">
    <property type="component" value="Unassembled WGS sequence"/>
</dbReference>
<evidence type="ECO:0000313" key="3">
    <source>
        <dbReference type="Proteomes" id="UP000283254"/>
    </source>
</evidence>
<keyword evidence="1" id="KW-0812">Transmembrane</keyword>
<evidence type="ECO:0008006" key="4">
    <source>
        <dbReference type="Google" id="ProtNLM"/>
    </source>
</evidence>
<dbReference type="AlphaFoldDB" id="A0A422QIL6"/>